<dbReference type="InterPro" id="IPR001509">
    <property type="entry name" value="Epimerase_deHydtase"/>
</dbReference>
<dbReference type="AlphaFoldDB" id="W0EZ67"/>
<dbReference type="Gene3D" id="3.40.50.720">
    <property type="entry name" value="NAD(P)-binding Rossmann-like Domain"/>
    <property type="match status" value="1"/>
</dbReference>
<dbReference type="Proteomes" id="UP000003586">
    <property type="component" value="Chromosome"/>
</dbReference>
<dbReference type="KEGG" id="nso:NIASO_14985"/>
<keyword evidence="3" id="KW-1185">Reference proteome</keyword>
<dbReference type="eggNOG" id="COG0451">
    <property type="taxonomic scope" value="Bacteria"/>
</dbReference>
<dbReference type="GO" id="GO:0004029">
    <property type="term" value="F:aldehyde dehydrogenase (NAD+) activity"/>
    <property type="evidence" value="ECO:0007669"/>
    <property type="project" value="TreeGrafter"/>
</dbReference>
<gene>
    <name evidence="2" type="ORF">NIASO_14985</name>
</gene>
<dbReference type="EMBL" id="CP007035">
    <property type="protein sequence ID" value="AHF16100.1"/>
    <property type="molecule type" value="Genomic_DNA"/>
</dbReference>
<dbReference type="GO" id="GO:0005737">
    <property type="term" value="C:cytoplasm"/>
    <property type="evidence" value="ECO:0007669"/>
    <property type="project" value="TreeGrafter"/>
</dbReference>
<feature type="domain" description="NAD-dependent epimerase/dehydratase" evidence="1">
    <location>
        <begin position="1"/>
        <end position="219"/>
    </location>
</feature>
<dbReference type="HOGENOM" id="CLU_007383_6_0_10"/>
<dbReference type="STRING" id="929713.NIASO_14985"/>
<reference evidence="2 3" key="1">
    <citation type="submission" date="2013-12" db="EMBL/GenBank/DDBJ databases">
        <authorList>
            <consortium name="DOE Joint Genome Institute"/>
            <person name="Eisen J."/>
            <person name="Huntemann M."/>
            <person name="Han J."/>
            <person name="Chen A."/>
            <person name="Kyrpides N."/>
            <person name="Mavromatis K."/>
            <person name="Markowitz V."/>
            <person name="Palaniappan K."/>
            <person name="Ivanova N."/>
            <person name="Schaumberg A."/>
            <person name="Pati A."/>
            <person name="Liolios K."/>
            <person name="Nordberg H.P."/>
            <person name="Cantor M.N."/>
            <person name="Hua S.X."/>
            <person name="Woyke T."/>
        </authorList>
    </citation>
    <scope>NUCLEOTIDE SEQUENCE [LARGE SCALE GENOMIC DNA]</scope>
    <source>
        <strain evidence="3">DSM 19437</strain>
    </source>
</reference>
<dbReference type="Pfam" id="PF01370">
    <property type="entry name" value="Epimerase"/>
    <property type="match status" value="1"/>
</dbReference>
<organism evidence="2 3">
    <name type="scientific">Niabella soli DSM 19437</name>
    <dbReference type="NCBI Taxonomy" id="929713"/>
    <lineage>
        <taxon>Bacteria</taxon>
        <taxon>Pseudomonadati</taxon>
        <taxon>Bacteroidota</taxon>
        <taxon>Chitinophagia</taxon>
        <taxon>Chitinophagales</taxon>
        <taxon>Chitinophagaceae</taxon>
        <taxon>Niabella</taxon>
    </lineage>
</organism>
<dbReference type="PANTHER" id="PTHR48079:SF6">
    <property type="entry name" value="NAD(P)-BINDING DOMAIN-CONTAINING PROTEIN-RELATED"/>
    <property type="match status" value="1"/>
</dbReference>
<dbReference type="InterPro" id="IPR051783">
    <property type="entry name" value="NAD(P)-dependent_oxidoreduct"/>
</dbReference>
<accession>W0EZ67</accession>
<evidence type="ECO:0000313" key="2">
    <source>
        <dbReference type="EMBL" id="AHF16100.1"/>
    </source>
</evidence>
<evidence type="ECO:0000259" key="1">
    <source>
        <dbReference type="Pfam" id="PF01370"/>
    </source>
</evidence>
<sequence length="330" mass="36245">MLVTGGTGFLGAYILKELVQQGAAVRAVKRSTSKMPAFIDPDILNQVEWVEGDILDIMALEAALQGIDTVIHAAAIVSFSKKGRNNMYHVNIEGTANVVNAALQTGVRRLVYISSVAALGRKKNSSTVDETAKWEDSKNNTHYAISKFRAELEAWRGFAEGLEGVVLNPATILGYGNWSDGSCAIFKNAYREFGWYTNGINGFADVEDVAKAAVLLAASDLTEERFIVCNDNWRFRKLLDTMADAFGKKRPGKEATPFLSSIAWRIEGLKSRFSGHKPLITKESAKVANSATSFDGSKLVKTLPGFQYRPLEETIRKACDQYGKEDSKDK</sequence>
<protein>
    <submittedName>
        <fullName evidence="2">Epimerase</fullName>
    </submittedName>
</protein>
<proteinExistence type="predicted"/>
<evidence type="ECO:0000313" key="3">
    <source>
        <dbReference type="Proteomes" id="UP000003586"/>
    </source>
</evidence>
<dbReference type="SUPFAM" id="SSF51735">
    <property type="entry name" value="NAD(P)-binding Rossmann-fold domains"/>
    <property type="match status" value="1"/>
</dbReference>
<name>W0EZ67_9BACT</name>
<dbReference type="InterPro" id="IPR036291">
    <property type="entry name" value="NAD(P)-bd_dom_sf"/>
</dbReference>
<dbReference type="PANTHER" id="PTHR48079">
    <property type="entry name" value="PROTEIN YEEZ"/>
    <property type="match status" value="1"/>
</dbReference>